<evidence type="ECO:0000313" key="2">
    <source>
        <dbReference type="EMBL" id="KAF2790615.1"/>
    </source>
</evidence>
<protein>
    <submittedName>
        <fullName evidence="2">Uncharacterized protein</fullName>
    </submittedName>
</protein>
<feature type="region of interest" description="Disordered" evidence="1">
    <location>
        <begin position="151"/>
        <end position="191"/>
    </location>
</feature>
<feature type="compositionally biased region" description="Acidic residues" evidence="1">
    <location>
        <begin position="178"/>
        <end position="188"/>
    </location>
</feature>
<dbReference type="Proteomes" id="UP000799757">
    <property type="component" value="Unassembled WGS sequence"/>
</dbReference>
<organism evidence="2 3">
    <name type="scientific">Melanomma pulvis-pyrius CBS 109.77</name>
    <dbReference type="NCBI Taxonomy" id="1314802"/>
    <lineage>
        <taxon>Eukaryota</taxon>
        <taxon>Fungi</taxon>
        <taxon>Dikarya</taxon>
        <taxon>Ascomycota</taxon>
        <taxon>Pezizomycotina</taxon>
        <taxon>Dothideomycetes</taxon>
        <taxon>Pleosporomycetidae</taxon>
        <taxon>Pleosporales</taxon>
        <taxon>Melanommataceae</taxon>
        <taxon>Melanomma</taxon>
    </lineage>
</organism>
<dbReference type="OrthoDB" id="3778454at2759"/>
<name>A0A6A6X3A6_9PLEO</name>
<proteinExistence type="predicted"/>
<evidence type="ECO:0000256" key="1">
    <source>
        <dbReference type="SAM" id="MobiDB-lite"/>
    </source>
</evidence>
<reference evidence="2" key="1">
    <citation type="journal article" date="2020" name="Stud. Mycol.">
        <title>101 Dothideomycetes genomes: a test case for predicting lifestyles and emergence of pathogens.</title>
        <authorList>
            <person name="Haridas S."/>
            <person name="Albert R."/>
            <person name="Binder M."/>
            <person name="Bloem J."/>
            <person name="Labutti K."/>
            <person name="Salamov A."/>
            <person name="Andreopoulos B."/>
            <person name="Baker S."/>
            <person name="Barry K."/>
            <person name="Bills G."/>
            <person name="Bluhm B."/>
            <person name="Cannon C."/>
            <person name="Castanera R."/>
            <person name="Culley D."/>
            <person name="Daum C."/>
            <person name="Ezra D."/>
            <person name="Gonzalez J."/>
            <person name="Henrissat B."/>
            <person name="Kuo A."/>
            <person name="Liang C."/>
            <person name="Lipzen A."/>
            <person name="Lutzoni F."/>
            <person name="Magnuson J."/>
            <person name="Mondo S."/>
            <person name="Nolan M."/>
            <person name="Ohm R."/>
            <person name="Pangilinan J."/>
            <person name="Park H.-J."/>
            <person name="Ramirez L."/>
            <person name="Alfaro M."/>
            <person name="Sun H."/>
            <person name="Tritt A."/>
            <person name="Yoshinaga Y."/>
            <person name="Zwiers L.-H."/>
            <person name="Turgeon B."/>
            <person name="Goodwin S."/>
            <person name="Spatafora J."/>
            <person name="Crous P."/>
            <person name="Grigoriev I."/>
        </authorList>
    </citation>
    <scope>NUCLEOTIDE SEQUENCE</scope>
    <source>
        <strain evidence="2">CBS 109.77</strain>
    </source>
</reference>
<dbReference type="EMBL" id="MU002064">
    <property type="protein sequence ID" value="KAF2790615.1"/>
    <property type="molecule type" value="Genomic_DNA"/>
</dbReference>
<sequence>MADNIIEPSINLVSASASVSHQSSRSSTANLKRCSVASTTKSSLRHSNHLLIEMLQNITVELSAHRSIMLDIQHRVSHLEHESINSDPPLSALRALEGHRSKRNSRVIPPEGQAWWEACQNFARNSEEPLSAKDFLRTPKRFSGFDWKFGPAPSVGTHTPPATPPEVDHLPPLTPTSEGEEEEGDSTDIDTPTKHIIDMRVDEILSSPKKMKLEEDVESDIKEHTVEVNKGNMPAAPVLLPAPVGKPIPANSPEFITAIQPLENPHRYYKGIKSLTTFKALMRNTKSDKEHYVLIHFHKRADLKGLEDDL</sequence>
<feature type="non-terminal residue" evidence="2">
    <location>
        <position position="1"/>
    </location>
</feature>
<dbReference type="AlphaFoldDB" id="A0A6A6X3A6"/>
<accession>A0A6A6X3A6</accession>
<keyword evidence="3" id="KW-1185">Reference proteome</keyword>
<evidence type="ECO:0000313" key="3">
    <source>
        <dbReference type="Proteomes" id="UP000799757"/>
    </source>
</evidence>
<gene>
    <name evidence="2" type="ORF">K505DRAFT_282331</name>
</gene>